<dbReference type="Proteomes" id="UP000015106">
    <property type="component" value="Chromosome 5"/>
</dbReference>
<evidence type="ECO:0000313" key="1">
    <source>
        <dbReference type="EnsemblPlants" id="TuG1812G0500001781.01.T01.cds466665"/>
    </source>
</evidence>
<dbReference type="AlphaFoldDB" id="A0A8R7QD63"/>
<accession>A0A8R7QD63</accession>
<reference evidence="1" key="2">
    <citation type="submission" date="2018-03" db="EMBL/GenBank/DDBJ databases">
        <title>The Triticum urartu genome reveals the dynamic nature of wheat genome evolution.</title>
        <authorList>
            <person name="Ling H."/>
            <person name="Ma B."/>
            <person name="Shi X."/>
            <person name="Liu H."/>
            <person name="Dong L."/>
            <person name="Sun H."/>
            <person name="Cao Y."/>
            <person name="Gao Q."/>
            <person name="Zheng S."/>
            <person name="Li Y."/>
            <person name="Yu Y."/>
            <person name="Du H."/>
            <person name="Qi M."/>
            <person name="Li Y."/>
            <person name="Yu H."/>
            <person name="Cui Y."/>
            <person name="Wang N."/>
            <person name="Chen C."/>
            <person name="Wu H."/>
            <person name="Zhao Y."/>
            <person name="Zhang J."/>
            <person name="Li Y."/>
            <person name="Zhou W."/>
            <person name="Zhang B."/>
            <person name="Hu W."/>
            <person name="Eijk M."/>
            <person name="Tang J."/>
            <person name="Witsenboer H."/>
            <person name="Zhao S."/>
            <person name="Li Z."/>
            <person name="Zhang A."/>
            <person name="Wang D."/>
            <person name="Liang C."/>
        </authorList>
    </citation>
    <scope>NUCLEOTIDE SEQUENCE [LARGE SCALE GENOMIC DNA]</scope>
    <source>
        <strain evidence="1">cv. G1812</strain>
    </source>
</reference>
<reference evidence="1" key="3">
    <citation type="submission" date="2022-06" db="UniProtKB">
        <authorList>
            <consortium name="EnsemblPlants"/>
        </authorList>
    </citation>
    <scope>IDENTIFICATION</scope>
</reference>
<sequence>MRGAARRCNGARAAAMMSMEIGRWGLCNSGDAALKLFGSTVGVAMEQHGAVGSRDGTAMKPRRSCNGASSDASVLHWSSAGAAMELCRTRRRCVGARPVLLLL</sequence>
<protein>
    <submittedName>
        <fullName evidence="1">Uncharacterized protein</fullName>
    </submittedName>
</protein>
<name>A0A8R7QD63_TRIUA</name>
<organism evidence="1 2">
    <name type="scientific">Triticum urartu</name>
    <name type="common">Red wild einkorn</name>
    <name type="synonym">Crithodium urartu</name>
    <dbReference type="NCBI Taxonomy" id="4572"/>
    <lineage>
        <taxon>Eukaryota</taxon>
        <taxon>Viridiplantae</taxon>
        <taxon>Streptophyta</taxon>
        <taxon>Embryophyta</taxon>
        <taxon>Tracheophyta</taxon>
        <taxon>Spermatophyta</taxon>
        <taxon>Magnoliopsida</taxon>
        <taxon>Liliopsida</taxon>
        <taxon>Poales</taxon>
        <taxon>Poaceae</taxon>
        <taxon>BOP clade</taxon>
        <taxon>Pooideae</taxon>
        <taxon>Triticodae</taxon>
        <taxon>Triticeae</taxon>
        <taxon>Triticinae</taxon>
        <taxon>Triticum</taxon>
    </lineage>
</organism>
<dbReference type="Gramene" id="TuG1812G0500001781.01.T01">
    <property type="protein sequence ID" value="TuG1812G0500001781.01.T01.cds466665"/>
    <property type="gene ID" value="TuG1812G0500001781.01"/>
</dbReference>
<dbReference type="EnsemblPlants" id="TuG1812G0500001781.01.T01">
    <property type="protein sequence ID" value="TuG1812G0500001781.01.T01.cds466665"/>
    <property type="gene ID" value="TuG1812G0500001781.01"/>
</dbReference>
<keyword evidence="2" id="KW-1185">Reference proteome</keyword>
<reference evidence="2" key="1">
    <citation type="journal article" date="2013" name="Nature">
        <title>Draft genome of the wheat A-genome progenitor Triticum urartu.</title>
        <authorList>
            <person name="Ling H.Q."/>
            <person name="Zhao S."/>
            <person name="Liu D."/>
            <person name="Wang J."/>
            <person name="Sun H."/>
            <person name="Zhang C."/>
            <person name="Fan H."/>
            <person name="Li D."/>
            <person name="Dong L."/>
            <person name="Tao Y."/>
            <person name="Gao C."/>
            <person name="Wu H."/>
            <person name="Li Y."/>
            <person name="Cui Y."/>
            <person name="Guo X."/>
            <person name="Zheng S."/>
            <person name="Wang B."/>
            <person name="Yu K."/>
            <person name="Liang Q."/>
            <person name="Yang W."/>
            <person name="Lou X."/>
            <person name="Chen J."/>
            <person name="Feng M."/>
            <person name="Jian J."/>
            <person name="Zhang X."/>
            <person name="Luo G."/>
            <person name="Jiang Y."/>
            <person name="Liu J."/>
            <person name="Wang Z."/>
            <person name="Sha Y."/>
            <person name="Zhang B."/>
            <person name="Wu H."/>
            <person name="Tang D."/>
            <person name="Shen Q."/>
            <person name="Xue P."/>
            <person name="Zou S."/>
            <person name="Wang X."/>
            <person name="Liu X."/>
            <person name="Wang F."/>
            <person name="Yang Y."/>
            <person name="An X."/>
            <person name="Dong Z."/>
            <person name="Zhang K."/>
            <person name="Zhang X."/>
            <person name="Luo M.C."/>
            <person name="Dvorak J."/>
            <person name="Tong Y."/>
            <person name="Wang J."/>
            <person name="Yang H."/>
            <person name="Li Z."/>
            <person name="Wang D."/>
            <person name="Zhang A."/>
            <person name="Wang J."/>
        </authorList>
    </citation>
    <scope>NUCLEOTIDE SEQUENCE</scope>
    <source>
        <strain evidence="2">cv. G1812</strain>
    </source>
</reference>
<evidence type="ECO:0000313" key="2">
    <source>
        <dbReference type="Proteomes" id="UP000015106"/>
    </source>
</evidence>
<proteinExistence type="predicted"/>